<proteinExistence type="predicted"/>
<comment type="caution">
    <text evidence="1">The sequence shown here is derived from an EMBL/GenBank/DDBJ whole genome shotgun (WGS) entry which is preliminary data.</text>
</comment>
<dbReference type="InParanoid" id="A0A2P5HIC5"/>
<dbReference type="AlphaFoldDB" id="A0A2P5HIC5"/>
<accession>A0A2P5HIC5</accession>
<organism evidence="1 2">
    <name type="scientific">Diaporthe helianthi</name>
    <dbReference type="NCBI Taxonomy" id="158607"/>
    <lineage>
        <taxon>Eukaryota</taxon>
        <taxon>Fungi</taxon>
        <taxon>Dikarya</taxon>
        <taxon>Ascomycota</taxon>
        <taxon>Pezizomycotina</taxon>
        <taxon>Sordariomycetes</taxon>
        <taxon>Sordariomycetidae</taxon>
        <taxon>Diaporthales</taxon>
        <taxon>Diaporthaceae</taxon>
        <taxon>Diaporthe</taxon>
    </lineage>
</organism>
<dbReference type="Proteomes" id="UP000094444">
    <property type="component" value="Unassembled WGS sequence"/>
</dbReference>
<dbReference type="EMBL" id="MAVT02001868">
    <property type="protein sequence ID" value="POS69995.1"/>
    <property type="molecule type" value="Genomic_DNA"/>
</dbReference>
<dbReference type="OrthoDB" id="1668230at2759"/>
<gene>
    <name evidence="1" type="ORF">DHEL01_v211610</name>
</gene>
<evidence type="ECO:0000313" key="1">
    <source>
        <dbReference type="EMBL" id="POS69995.1"/>
    </source>
</evidence>
<sequence>MAENTKRLTKHVSFILPDASDEASDDTNKGDSVDRLDTYLEAQLVRQQRVQDLAQALPIDQVYTGPLHQVRVLLKQSGQDNSDLMVRNSSLDPVNPELDAITRQTILGQHVRVGLLAATQDHLEIKCSFASGKVACEVYFDPASDDVLLFNTGQSAVQVSQTVDATGAECVPPEELMLLSPGLWFISVIGAPSETVEMLVRPRHYSLSVEVADQSITKRSGGNIPLPPSKRVQASTGAVVASRMAQTWENAATSESSPPESEKAITKPLRPHELSQTKSRQRIVMKNTDTQETEYTLERLGNWVYSKAHSHMFTAVLRNGNSSPTVAVLMPKLWENAWRDLPKRELYATVHTANSWWKRYEMMVNLKHVSSSESAVDELPADRTNSLT</sequence>
<keyword evidence="2" id="KW-1185">Reference proteome</keyword>
<reference evidence="1" key="1">
    <citation type="submission" date="2017-09" db="EMBL/GenBank/DDBJ databases">
        <title>Polyketide synthases of a Diaporthe helianthi virulent isolate.</title>
        <authorList>
            <person name="Baroncelli R."/>
        </authorList>
    </citation>
    <scope>NUCLEOTIDE SEQUENCE [LARGE SCALE GENOMIC DNA]</scope>
    <source>
        <strain evidence="1">7/96</strain>
    </source>
</reference>
<protein>
    <submittedName>
        <fullName evidence="1">Uncharacterized protein</fullName>
    </submittedName>
</protein>
<evidence type="ECO:0000313" key="2">
    <source>
        <dbReference type="Proteomes" id="UP000094444"/>
    </source>
</evidence>
<name>A0A2P5HIC5_DIAHE</name>